<reference evidence="2 3" key="1">
    <citation type="submission" date="2019-05" db="EMBL/GenBank/DDBJ databases">
        <title>Another draft genome of Portunus trituberculatus and its Hox gene families provides insights of decapod evolution.</title>
        <authorList>
            <person name="Jeong J.-H."/>
            <person name="Song I."/>
            <person name="Kim S."/>
            <person name="Choi T."/>
            <person name="Kim D."/>
            <person name="Ryu S."/>
            <person name="Kim W."/>
        </authorList>
    </citation>
    <scope>NUCLEOTIDE SEQUENCE [LARGE SCALE GENOMIC DNA]</scope>
    <source>
        <tissue evidence="2">Muscle</tissue>
    </source>
</reference>
<comment type="caution">
    <text evidence="2">The sequence shown here is derived from an EMBL/GenBank/DDBJ whole genome shotgun (WGS) entry which is preliminary data.</text>
</comment>
<name>A0A5B7J9A8_PORTR</name>
<gene>
    <name evidence="2" type="ORF">E2C01_086076</name>
</gene>
<dbReference type="AlphaFoldDB" id="A0A5B7J9A8"/>
<feature type="signal peptide" evidence="1">
    <location>
        <begin position="1"/>
        <end position="25"/>
    </location>
</feature>
<evidence type="ECO:0000313" key="3">
    <source>
        <dbReference type="Proteomes" id="UP000324222"/>
    </source>
</evidence>
<proteinExistence type="predicted"/>
<evidence type="ECO:0000313" key="2">
    <source>
        <dbReference type="EMBL" id="MPC91063.1"/>
    </source>
</evidence>
<dbReference type="Proteomes" id="UP000324222">
    <property type="component" value="Unassembled WGS sequence"/>
</dbReference>
<sequence length="76" mass="8152">MAAKVITAALPRVFFLLALVAAAAADGRSREVSTAPRLSLGELRPVTPRLLAGPTLLQELVVSRDFLAWLWLPAQS</sequence>
<dbReference type="EMBL" id="VSRR010086448">
    <property type="protein sequence ID" value="MPC91063.1"/>
    <property type="molecule type" value="Genomic_DNA"/>
</dbReference>
<evidence type="ECO:0000256" key="1">
    <source>
        <dbReference type="SAM" id="SignalP"/>
    </source>
</evidence>
<keyword evidence="1" id="KW-0732">Signal</keyword>
<feature type="chain" id="PRO_5022862913" evidence="1">
    <location>
        <begin position="26"/>
        <end position="76"/>
    </location>
</feature>
<accession>A0A5B7J9A8</accession>
<protein>
    <submittedName>
        <fullName evidence="2">Uncharacterized protein</fullName>
    </submittedName>
</protein>
<organism evidence="2 3">
    <name type="scientific">Portunus trituberculatus</name>
    <name type="common">Swimming crab</name>
    <name type="synonym">Neptunus trituberculatus</name>
    <dbReference type="NCBI Taxonomy" id="210409"/>
    <lineage>
        <taxon>Eukaryota</taxon>
        <taxon>Metazoa</taxon>
        <taxon>Ecdysozoa</taxon>
        <taxon>Arthropoda</taxon>
        <taxon>Crustacea</taxon>
        <taxon>Multicrustacea</taxon>
        <taxon>Malacostraca</taxon>
        <taxon>Eumalacostraca</taxon>
        <taxon>Eucarida</taxon>
        <taxon>Decapoda</taxon>
        <taxon>Pleocyemata</taxon>
        <taxon>Brachyura</taxon>
        <taxon>Eubrachyura</taxon>
        <taxon>Portunoidea</taxon>
        <taxon>Portunidae</taxon>
        <taxon>Portuninae</taxon>
        <taxon>Portunus</taxon>
    </lineage>
</organism>
<keyword evidence="3" id="KW-1185">Reference proteome</keyword>